<feature type="region of interest" description="Disordered" evidence="1">
    <location>
        <begin position="119"/>
        <end position="184"/>
    </location>
</feature>
<dbReference type="Proteomes" id="UP001500653">
    <property type="component" value="Unassembled WGS sequence"/>
</dbReference>
<sequence>MTYVQPGQDTDEGVATVWGALAIVGLLVVTGTVWLIGHVAAVRQQASNAADLAALATAGRVDRSAGDACRSAATVTDRMRVELIECRVEHPDALVVVEADGGPWLAAFGPVTARARAGPVSPAAAGQNDEQRSTARGERYSRSVRRTTSAQESVVARAPPSRDLEAASRDAAATNGTSIGTRDR</sequence>
<evidence type="ECO:0000313" key="4">
    <source>
        <dbReference type="EMBL" id="GAA1238161.1"/>
    </source>
</evidence>
<name>A0ABN1W6Q9_9PSEU</name>
<keyword evidence="2" id="KW-0472">Membrane</keyword>
<comment type="caution">
    <text evidence="4">The sequence shown here is derived from an EMBL/GenBank/DDBJ whole genome shotgun (WGS) entry which is preliminary data.</text>
</comment>
<feature type="compositionally biased region" description="Polar residues" evidence="1">
    <location>
        <begin position="174"/>
        <end position="184"/>
    </location>
</feature>
<reference evidence="4 5" key="1">
    <citation type="journal article" date="2019" name="Int. J. Syst. Evol. Microbiol.">
        <title>The Global Catalogue of Microorganisms (GCM) 10K type strain sequencing project: providing services to taxonomists for standard genome sequencing and annotation.</title>
        <authorList>
            <consortium name="The Broad Institute Genomics Platform"/>
            <consortium name="The Broad Institute Genome Sequencing Center for Infectious Disease"/>
            <person name="Wu L."/>
            <person name="Ma J."/>
        </authorList>
    </citation>
    <scope>NUCLEOTIDE SEQUENCE [LARGE SCALE GENOMIC DNA]</scope>
    <source>
        <strain evidence="4 5">JCM 13023</strain>
    </source>
</reference>
<gene>
    <name evidence="4" type="ORF">GCM10009676_23390</name>
</gene>
<feature type="transmembrane region" description="Helical" evidence="2">
    <location>
        <begin position="15"/>
        <end position="36"/>
    </location>
</feature>
<dbReference type="Pfam" id="PF13400">
    <property type="entry name" value="Tad"/>
    <property type="match status" value="1"/>
</dbReference>
<evidence type="ECO:0000256" key="2">
    <source>
        <dbReference type="SAM" id="Phobius"/>
    </source>
</evidence>
<dbReference type="NCBIfam" id="TIGR03816">
    <property type="entry name" value="tadE_like_DECH"/>
    <property type="match status" value="1"/>
</dbReference>
<dbReference type="RefSeq" id="WP_253862991.1">
    <property type="nucleotide sequence ID" value="NZ_BAAALN010000005.1"/>
</dbReference>
<keyword evidence="2" id="KW-1133">Transmembrane helix</keyword>
<accession>A0ABN1W6Q9</accession>
<feature type="compositionally biased region" description="Basic and acidic residues" evidence="1">
    <location>
        <begin position="129"/>
        <end position="141"/>
    </location>
</feature>
<organism evidence="4 5">
    <name type="scientific">Prauserella halophila</name>
    <dbReference type="NCBI Taxonomy" id="185641"/>
    <lineage>
        <taxon>Bacteria</taxon>
        <taxon>Bacillati</taxon>
        <taxon>Actinomycetota</taxon>
        <taxon>Actinomycetes</taxon>
        <taxon>Pseudonocardiales</taxon>
        <taxon>Pseudonocardiaceae</taxon>
        <taxon>Prauserella</taxon>
    </lineage>
</organism>
<dbReference type="InterPro" id="IPR021202">
    <property type="entry name" value="Rv3654c-like"/>
</dbReference>
<evidence type="ECO:0000256" key="1">
    <source>
        <dbReference type="SAM" id="MobiDB-lite"/>
    </source>
</evidence>
<dbReference type="EMBL" id="BAAALN010000005">
    <property type="protein sequence ID" value="GAA1238161.1"/>
    <property type="molecule type" value="Genomic_DNA"/>
</dbReference>
<evidence type="ECO:0000259" key="3">
    <source>
        <dbReference type="Pfam" id="PF13400"/>
    </source>
</evidence>
<proteinExistence type="predicted"/>
<protein>
    <recommendedName>
        <fullName evidence="3">Putative Flp pilus-assembly TadG-like N-terminal domain-containing protein</fullName>
    </recommendedName>
</protein>
<dbReference type="InterPro" id="IPR028087">
    <property type="entry name" value="Tad_N"/>
</dbReference>
<evidence type="ECO:0000313" key="5">
    <source>
        <dbReference type="Proteomes" id="UP001500653"/>
    </source>
</evidence>
<keyword evidence="2" id="KW-0812">Transmembrane</keyword>
<feature type="domain" description="Putative Flp pilus-assembly TadG-like N-terminal" evidence="3">
    <location>
        <begin position="13"/>
        <end position="58"/>
    </location>
</feature>
<keyword evidence="5" id="KW-1185">Reference proteome</keyword>